<dbReference type="Pfam" id="PF21783">
    <property type="entry name" value="YNCE"/>
    <property type="match status" value="1"/>
</dbReference>
<sequence length="343" mass="36021">MPRALLRHAAAVLFAASVAYGQAPASSGLIQVDGIAASVSGKIYAVNTSHDSVSIVDATGHVESVATGARPIAVAVNNRTGRVYVVNSGGHSVTILDAENHVVATVPTAGRSYAIALDEATNKVYVTNTFSDKLTVIDGDTHAVTNIKAGSADGVIVDPDHQRLYMLGYESDTFRVMNLATSKLTNEPTHAHHQWGFVRGGGMLYVAHVQDADIGAIDLASYAVVNVPTGHMPCALALNVDGHQIYSANYGDGTVTIVDTATRKAVATVAVGGKPQAIAYEPTTHTIYVADAHSGMVTLIDARTHRMRKRVPGGDRPYALAVNPVTHQVYAADMGGTPFTELR</sequence>
<dbReference type="InterPro" id="IPR051200">
    <property type="entry name" value="Host-pathogen_enzymatic-act"/>
</dbReference>
<dbReference type="InterPro" id="IPR048433">
    <property type="entry name" value="YNCE-like_beta-prop"/>
</dbReference>
<name>A0A1I6LUT1_9BACT</name>
<dbReference type="AlphaFoldDB" id="A0A1I6LUT1"/>
<organism evidence="4 5">
    <name type="scientific">Granulicella pectinivorans</name>
    <dbReference type="NCBI Taxonomy" id="474950"/>
    <lineage>
        <taxon>Bacteria</taxon>
        <taxon>Pseudomonadati</taxon>
        <taxon>Acidobacteriota</taxon>
        <taxon>Terriglobia</taxon>
        <taxon>Terriglobales</taxon>
        <taxon>Acidobacteriaceae</taxon>
        <taxon>Granulicella</taxon>
    </lineage>
</organism>
<evidence type="ECO:0000256" key="2">
    <source>
        <dbReference type="SAM" id="SignalP"/>
    </source>
</evidence>
<dbReference type="SUPFAM" id="SSF63829">
    <property type="entry name" value="Calcium-dependent phosphotriesterase"/>
    <property type="match status" value="1"/>
</dbReference>
<reference evidence="4 5" key="1">
    <citation type="submission" date="2016-10" db="EMBL/GenBank/DDBJ databases">
        <authorList>
            <person name="de Groot N.N."/>
        </authorList>
    </citation>
    <scope>NUCLEOTIDE SEQUENCE [LARGE SCALE GENOMIC DNA]</scope>
    <source>
        <strain evidence="4 5">DSM 21001</strain>
    </source>
</reference>
<accession>A0A1I6LUT1</accession>
<feature type="domain" description="YNCE-like beta-propeller" evidence="3">
    <location>
        <begin position="244"/>
        <end position="326"/>
    </location>
</feature>
<evidence type="ECO:0000256" key="1">
    <source>
        <dbReference type="ARBA" id="ARBA00022729"/>
    </source>
</evidence>
<dbReference type="InterPro" id="IPR015943">
    <property type="entry name" value="WD40/YVTN_repeat-like_dom_sf"/>
</dbReference>
<evidence type="ECO:0000313" key="4">
    <source>
        <dbReference type="EMBL" id="SFS07223.1"/>
    </source>
</evidence>
<evidence type="ECO:0000259" key="3">
    <source>
        <dbReference type="Pfam" id="PF21783"/>
    </source>
</evidence>
<dbReference type="STRING" id="474950.SAMN05421771_1307"/>
<evidence type="ECO:0000313" key="5">
    <source>
        <dbReference type="Proteomes" id="UP000199024"/>
    </source>
</evidence>
<dbReference type="EMBL" id="FOZL01000001">
    <property type="protein sequence ID" value="SFS07223.1"/>
    <property type="molecule type" value="Genomic_DNA"/>
</dbReference>
<feature type="chain" id="PRO_5011757080" evidence="2">
    <location>
        <begin position="22"/>
        <end position="343"/>
    </location>
</feature>
<dbReference type="Proteomes" id="UP000199024">
    <property type="component" value="Unassembled WGS sequence"/>
</dbReference>
<feature type="signal peptide" evidence="2">
    <location>
        <begin position="1"/>
        <end position="21"/>
    </location>
</feature>
<dbReference type="PANTHER" id="PTHR47197:SF3">
    <property type="entry name" value="DIHYDRO-HEME D1 DEHYDROGENASE"/>
    <property type="match status" value="1"/>
</dbReference>
<dbReference type="PANTHER" id="PTHR47197">
    <property type="entry name" value="PROTEIN NIRF"/>
    <property type="match status" value="1"/>
</dbReference>
<dbReference type="InterPro" id="IPR011964">
    <property type="entry name" value="YVTN_b-propeller_repeat"/>
</dbReference>
<dbReference type="RefSeq" id="WP_175528895.1">
    <property type="nucleotide sequence ID" value="NZ_FOZL01000001.1"/>
</dbReference>
<proteinExistence type="predicted"/>
<protein>
    <submittedName>
        <fullName evidence="4">40-residue YVTN family beta-propeller repeat-containing protein</fullName>
    </submittedName>
</protein>
<keyword evidence="5" id="KW-1185">Reference proteome</keyword>
<keyword evidence="1 2" id="KW-0732">Signal</keyword>
<gene>
    <name evidence="4" type="ORF">SAMN05421771_1307</name>
</gene>
<dbReference type="Gene3D" id="2.130.10.10">
    <property type="entry name" value="YVTN repeat-like/Quinoprotein amine dehydrogenase"/>
    <property type="match status" value="2"/>
</dbReference>
<dbReference type="NCBIfam" id="TIGR02276">
    <property type="entry name" value="beta_rpt_yvtn"/>
    <property type="match status" value="1"/>
</dbReference>